<comment type="caution">
    <text evidence="1">The sequence shown here is derived from an EMBL/GenBank/DDBJ whole genome shotgun (WGS) entry which is preliminary data.</text>
</comment>
<dbReference type="Proteomes" id="UP001153365">
    <property type="component" value="Unassembled WGS sequence"/>
</dbReference>
<protein>
    <submittedName>
        <fullName evidence="1">Uncharacterized protein</fullName>
    </submittedName>
</protein>
<dbReference type="EMBL" id="CALTRL010001352">
    <property type="protein sequence ID" value="CAH7672179.1"/>
    <property type="molecule type" value="Genomic_DNA"/>
</dbReference>
<sequence>MKKVIEIGMEFKTWKNKLEVLRLTPLESEFRNWATLAILELTNREFSESFKADELGLLNSISEAIWWMFRLKFKKRNKTLAEVITLKEEGKGVTEGEIIGSENKREETKRNVEIKRFKTLFDIASGLKNALPSEKEETG</sequence>
<keyword evidence="2" id="KW-1185">Reference proteome</keyword>
<organism evidence="1 2">
    <name type="scientific">Phakopsora pachyrhizi</name>
    <name type="common">Asian soybean rust disease fungus</name>
    <dbReference type="NCBI Taxonomy" id="170000"/>
    <lineage>
        <taxon>Eukaryota</taxon>
        <taxon>Fungi</taxon>
        <taxon>Dikarya</taxon>
        <taxon>Basidiomycota</taxon>
        <taxon>Pucciniomycotina</taxon>
        <taxon>Pucciniomycetes</taxon>
        <taxon>Pucciniales</taxon>
        <taxon>Phakopsoraceae</taxon>
        <taxon>Phakopsora</taxon>
    </lineage>
</organism>
<reference evidence="1" key="1">
    <citation type="submission" date="2022-06" db="EMBL/GenBank/DDBJ databases">
        <authorList>
            <consortium name="SYNGENTA / RWTH Aachen University"/>
        </authorList>
    </citation>
    <scope>NUCLEOTIDE SEQUENCE</scope>
</reference>
<gene>
    <name evidence="1" type="ORF">PPACK8108_LOCUS6983</name>
</gene>
<proteinExistence type="predicted"/>
<name>A0AAV0ASD9_PHAPC</name>
<evidence type="ECO:0000313" key="1">
    <source>
        <dbReference type="EMBL" id="CAH7672179.1"/>
    </source>
</evidence>
<accession>A0AAV0ASD9</accession>
<dbReference type="AlphaFoldDB" id="A0AAV0ASD9"/>
<evidence type="ECO:0000313" key="2">
    <source>
        <dbReference type="Proteomes" id="UP001153365"/>
    </source>
</evidence>